<dbReference type="Proteomes" id="UP001635816">
    <property type="component" value="Unassembled WGS sequence"/>
</dbReference>
<dbReference type="RefSeq" id="WP_409545858.1">
    <property type="nucleotide sequence ID" value="NZ_JBKBDD010000022.1"/>
</dbReference>
<proteinExistence type="predicted"/>
<dbReference type="EMBL" id="JBKBDD010000022">
    <property type="protein sequence ID" value="MFN6548348.1"/>
    <property type="molecule type" value="Genomic_DNA"/>
</dbReference>
<dbReference type="PROSITE" id="PS51365">
    <property type="entry name" value="RENAL_DIPEPTIDASE_2"/>
    <property type="match status" value="1"/>
</dbReference>
<dbReference type="Pfam" id="PF01244">
    <property type="entry name" value="Peptidase_M19"/>
    <property type="match status" value="1"/>
</dbReference>
<gene>
    <name evidence="1" type="ORF">ACK4CT_34810</name>
</gene>
<name>A0ABW9LK12_9MYCO</name>
<evidence type="ECO:0000313" key="2">
    <source>
        <dbReference type="Proteomes" id="UP001635816"/>
    </source>
</evidence>
<dbReference type="PANTHER" id="PTHR10443:SF12">
    <property type="entry name" value="DIPEPTIDASE"/>
    <property type="match status" value="1"/>
</dbReference>
<organism evidence="1 2">
    <name type="scientific">Mycolicibacterium nivoides</name>
    <dbReference type="NCBI Taxonomy" id="2487344"/>
    <lineage>
        <taxon>Bacteria</taxon>
        <taxon>Bacillati</taxon>
        <taxon>Actinomycetota</taxon>
        <taxon>Actinomycetes</taxon>
        <taxon>Mycobacteriales</taxon>
        <taxon>Mycobacteriaceae</taxon>
        <taxon>Mycolicibacterium</taxon>
    </lineage>
</organism>
<dbReference type="InterPro" id="IPR008257">
    <property type="entry name" value="Pept_M19"/>
</dbReference>
<dbReference type="SUPFAM" id="SSF51556">
    <property type="entry name" value="Metallo-dependent hydrolases"/>
    <property type="match status" value="1"/>
</dbReference>
<dbReference type="CDD" id="cd01301">
    <property type="entry name" value="rDP_like"/>
    <property type="match status" value="1"/>
</dbReference>
<dbReference type="PANTHER" id="PTHR10443">
    <property type="entry name" value="MICROSOMAL DIPEPTIDASE"/>
    <property type="match status" value="1"/>
</dbReference>
<accession>A0ABW9LK12</accession>
<sequence>MQAFKDTPVVDGHNDLAFAARVAAGYSVENLATGAAAVFQTDIDRLRRGGVGAQFWSVYAPSDLAPAEALKFTMEQIDFVYRLIERYEGDLAFARTSDDVRAAWRNGRIASLIGAEGGACIGESLGVLRMLARLGVRYMTLTHDRNVAWADSATDEPEHHGLNVLGRSVVQEMNRVGMLVDLSHVSAETMRDAIATSEAPVIFSHSSCHHVCPHPRNVPDDVLKLLSNNGGVLMIAFVAPFVSREYNDWSPADSEHPRPRATVDDVVAHFNHAREVCGIDHIGLGSDYDGFDEWPDEMSDVRGFAVLLDRLAAQGWSSTDLSKVMGGNLLRVLGDTDVAASSACK</sequence>
<comment type="caution">
    <text evidence="1">The sequence shown here is derived from an EMBL/GenBank/DDBJ whole genome shotgun (WGS) entry which is preliminary data.</text>
</comment>
<protein>
    <submittedName>
        <fullName evidence="1">Dipeptidase</fullName>
    </submittedName>
</protein>
<dbReference type="InterPro" id="IPR032466">
    <property type="entry name" value="Metal_Hydrolase"/>
</dbReference>
<evidence type="ECO:0000313" key="1">
    <source>
        <dbReference type="EMBL" id="MFN6548348.1"/>
    </source>
</evidence>
<dbReference type="Gene3D" id="3.20.20.140">
    <property type="entry name" value="Metal-dependent hydrolases"/>
    <property type="match status" value="1"/>
</dbReference>
<keyword evidence="2" id="KW-1185">Reference proteome</keyword>
<reference evidence="1 2" key="1">
    <citation type="submission" date="2024-12" db="EMBL/GenBank/DDBJ databases">
        <title>The coexistence of Mycolicibacterium septicum and Mycolicibacterium nivoides in clinical samples.</title>
        <authorList>
            <person name="Wang C."/>
            <person name="Feng Y."/>
            <person name="Zong Z."/>
        </authorList>
    </citation>
    <scope>NUCLEOTIDE SEQUENCE [LARGE SCALE GENOMIC DNA]</scope>
    <source>
        <strain evidence="1 2">120309</strain>
    </source>
</reference>